<dbReference type="PANTHER" id="PTHR43111">
    <property type="entry name" value="ALDEHYDE DEHYDROGENASE B-RELATED"/>
    <property type="match status" value="1"/>
</dbReference>
<comment type="similarity">
    <text evidence="1">Belongs to the aldehyde dehydrogenase family.</text>
</comment>
<dbReference type="Gene3D" id="3.40.309.10">
    <property type="entry name" value="Aldehyde Dehydrogenase, Chain A, domain 2"/>
    <property type="match status" value="1"/>
</dbReference>
<evidence type="ECO:0000256" key="3">
    <source>
        <dbReference type="SAM" id="MobiDB-lite"/>
    </source>
</evidence>
<accession>A0A6H9YHQ0</accession>
<name>A0A6H9YHQ0_9ACTN</name>
<dbReference type="InterPro" id="IPR016161">
    <property type="entry name" value="Ald_DH/histidinol_DH"/>
</dbReference>
<evidence type="ECO:0000256" key="1">
    <source>
        <dbReference type="ARBA" id="ARBA00009986"/>
    </source>
</evidence>
<dbReference type="InterPro" id="IPR016163">
    <property type="entry name" value="Ald_DH_C"/>
</dbReference>
<feature type="region of interest" description="Disordered" evidence="3">
    <location>
        <begin position="1"/>
        <end position="25"/>
    </location>
</feature>
<dbReference type="OrthoDB" id="9759612at2"/>
<dbReference type="NCBIfam" id="TIGR02278">
    <property type="entry name" value="PaaN-DH"/>
    <property type="match status" value="1"/>
</dbReference>
<dbReference type="Proteomes" id="UP000468735">
    <property type="component" value="Unassembled WGS sequence"/>
</dbReference>
<dbReference type="Pfam" id="PF00171">
    <property type="entry name" value="Aldedh"/>
    <property type="match status" value="1"/>
</dbReference>
<proteinExistence type="inferred from homology"/>
<dbReference type="GO" id="GO:0016620">
    <property type="term" value="F:oxidoreductase activity, acting on the aldehyde or oxo group of donors, NAD or NADP as acceptor"/>
    <property type="evidence" value="ECO:0007669"/>
    <property type="project" value="InterPro"/>
</dbReference>
<dbReference type="EMBL" id="WBMT01000031">
    <property type="protein sequence ID" value="KAB2340183.1"/>
    <property type="molecule type" value="Genomic_DNA"/>
</dbReference>
<dbReference type="SUPFAM" id="SSF53720">
    <property type="entry name" value="ALDH-like"/>
    <property type="match status" value="1"/>
</dbReference>
<organism evidence="5 6">
    <name type="scientific">Actinomadura rudentiformis</name>
    <dbReference type="NCBI Taxonomy" id="359158"/>
    <lineage>
        <taxon>Bacteria</taxon>
        <taxon>Bacillati</taxon>
        <taxon>Actinomycetota</taxon>
        <taxon>Actinomycetes</taxon>
        <taxon>Streptosporangiales</taxon>
        <taxon>Thermomonosporaceae</taxon>
        <taxon>Actinomadura</taxon>
    </lineage>
</organism>
<comment type="caution">
    <text evidence="5">The sequence shown here is derived from an EMBL/GenBank/DDBJ whole genome shotgun (WGS) entry which is preliminary data.</text>
</comment>
<keyword evidence="2" id="KW-0560">Oxidoreductase</keyword>
<evidence type="ECO:0000259" key="4">
    <source>
        <dbReference type="Pfam" id="PF00171"/>
    </source>
</evidence>
<dbReference type="InterPro" id="IPR016162">
    <property type="entry name" value="Ald_DH_N"/>
</dbReference>
<evidence type="ECO:0000313" key="6">
    <source>
        <dbReference type="Proteomes" id="UP000468735"/>
    </source>
</evidence>
<dbReference type="NCBIfam" id="NF008868">
    <property type="entry name" value="PRK11903.1"/>
    <property type="match status" value="1"/>
</dbReference>
<dbReference type="InterPro" id="IPR015590">
    <property type="entry name" value="Aldehyde_DH_dom"/>
</dbReference>
<feature type="compositionally biased region" description="Polar residues" evidence="3">
    <location>
        <begin position="1"/>
        <end position="13"/>
    </location>
</feature>
<keyword evidence="6" id="KW-1185">Reference proteome</keyword>
<protein>
    <submittedName>
        <fullName evidence="5">Phenylacetic acid degradation bifunctional protein PaaZ</fullName>
    </submittedName>
</protein>
<evidence type="ECO:0000256" key="2">
    <source>
        <dbReference type="ARBA" id="ARBA00023002"/>
    </source>
</evidence>
<sequence length="515" mass="53469">MTPVLQSYAQDTWQDGDGPAKPLLDAATGEPVALLPATGPDPAAMLDHARRTGGPALRALTFTQRAAILKDLSKHLRDHLDEFAGLSTRTGATRRDTAVDVDGGIATLAVYAGKAARELPDAAILPDGEIEPLAKGGTFAGRHILAPRLGAAVQINAYNFPVWGMLEKFAPAFLAGMPSVVKAAGETAYLTELVVRRIAESGLLPEGALSLLCADPAGLLDALSPQDTLSFTGSAATALALRTHPVVAGQAVPFNAEADSLNCSILGPDVTPDDPEFELFVDQLVTEMTVKAGQKCTAIRRAFIPTGLADATAAAVAERLGRVVVGHPGHADVDMGPVVSLAQRDEVRDAVARLAADGRVVFGDPARVDTIAADSERGAFLSPILLRCDDVEASAPHEVEAFGPVSTLLPYDDLESVADAAARGRGSLAGSIVTADHESARVLVESLAPWHGRLLVLNRDDAGESTGHGVAMPQLVHGGPGRAGGGEELGGLRALHHYLRRTAVQGHSDFLAGLA</sequence>
<evidence type="ECO:0000313" key="5">
    <source>
        <dbReference type="EMBL" id="KAB2340183.1"/>
    </source>
</evidence>
<dbReference type="InterPro" id="IPR011966">
    <property type="entry name" value="PaaN-DH"/>
</dbReference>
<gene>
    <name evidence="5" type="primary">paaZ</name>
    <name evidence="5" type="ORF">F8566_45810</name>
</gene>
<dbReference type="Gene3D" id="3.40.605.10">
    <property type="entry name" value="Aldehyde Dehydrogenase, Chain A, domain 1"/>
    <property type="match status" value="1"/>
</dbReference>
<feature type="domain" description="Aldehyde dehydrogenase" evidence="4">
    <location>
        <begin position="13"/>
        <end position="500"/>
    </location>
</feature>
<dbReference type="AlphaFoldDB" id="A0A6H9YHQ0"/>
<reference evidence="5 6" key="1">
    <citation type="submission" date="2019-09" db="EMBL/GenBank/DDBJ databases">
        <title>Actinomadura physcomitrii sp. nov., a novel actinomycete isolated from moss [Physcomitrium sphaericum (Ludw) Fuernr].</title>
        <authorList>
            <person name="Zhuang X."/>
            <person name="Liu C."/>
        </authorList>
    </citation>
    <scope>NUCLEOTIDE SEQUENCE [LARGE SCALE GENOMIC DNA]</scope>
    <source>
        <strain evidence="5 6">HMC1</strain>
    </source>
</reference>
<dbReference type="PANTHER" id="PTHR43111:SF1">
    <property type="entry name" value="ALDEHYDE DEHYDROGENASE B-RELATED"/>
    <property type="match status" value="1"/>
</dbReference>
<dbReference type="RefSeq" id="WP_151570051.1">
    <property type="nucleotide sequence ID" value="NZ_WBMT01000031.1"/>
</dbReference>